<evidence type="ECO:0000259" key="2">
    <source>
        <dbReference type="Pfam" id="PF03372"/>
    </source>
</evidence>
<dbReference type="InterPro" id="IPR036691">
    <property type="entry name" value="Endo/exonu/phosph_ase_sf"/>
</dbReference>
<dbReference type="EMBL" id="CAEZYQ010000002">
    <property type="protein sequence ID" value="CAB4727962.1"/>
    <property type="molecule type" value="Genomic_DNA"/>
</dbReference>
<keyword evidence="1" id="KW-1133">Transmembrane helix</keyword>
<evidence type="ECO:0000256" key="1">
    <source>
        <dbReference type="SAM" id="Phobius"/>
    </source>
</evidence>
<dbReference type="Gene3D" id="3.60.10.10">
    <property type="entry name" value="Endonuclease/exonuclease/phosphatase"/>
    <property type="match status" value="1"/>
</dbReference>
<reference evidence="3" key="1">
    <citation type="submission" date="2020-05" db="EMBL/GenBank/DDBJ databases">
        <authorList>
            <person name="Chiriac C."/>
            <person name="Salcher M."/>
            <person name="Ghai R."/>
            <person name="Kavagutti S V."/>
        </authorList>
    </citation>
    <scope>NUCLEOTIDE SEQUENCE</scope>
</reference>
<protein>
    <submittedName>
        <fullName evidence="3">Unannotated protein</fullName>
    </submittedName>
</protein>
<gene>
    <name evidence="3" type="ORF">UFOPK2761_00292</name>
</gene>
<feature type="transmembrane region" description="Helical" evidence="1">
    <location>
        <begin position="32"/>
        <end position="56"/>
    </location>
</feature>
<evidence type="ECO:0000313" key="3">
    <source>
        <dbReference type="EMBL" id="CAB4727962.1"/>
    </source>
</evidence>
<dbReference type="GO" id="GO:0003824">
    <property type="term" value="F:catalytic activity"/>
    <property type="evidence" value="ECO:0007669"/>
    <property type="project" value="InterPro"/>
</dbReference>
<dbReference type="InterPro" id="IPR005135">
    <property type="entry name" value="Endo/exonuclease/phosphatase"/>
</dbReference>
<accession>A0A6J6RZK8</accession>
<sequence length="333" mass="34814">MLFWGALVLLVLPAAALTLVRLLGLGSAPAVRLVSFAPLALPSYAAALVLLAVALLRRPARGAGGGRLLVPVTVAVLVGLGLHAWWLAPLVTGERPATEGRTWSVLTSNLLAGQGDGLTVLRTAVAEDVDVLVLQEVTLDALATLDRAGLAEAYPHRIGEAVPEGRTDGTMVLSRTPLGEPVRVATDMQSWAVDVADPDGGDPVRLLAVHPAAPTDVGAWRRDHAVVLAAARELDVDLVAGDLNATLDHAPVQALVDRGWRDATEEANGGWQPTWPSNGLFESLPLPPLVQIDHVLTGPGWVGTSSRPLRVEGTDHLALLVEVARAADDPPAP</sequence>
<organism evidence="3">
    <name type="scientific">freshwater metagenome</name>
    <dbReference type="NCBI Taxonomy" id="449393"/>
    <lineage>
        <taxon>unclassified sequences</taxon>
        <taxon>metagenomes</taxon>
        <taxon>ecological metagenomes</taxon>
    </lineage>
</organism>
<keyword evidence="1" id="KW-0472">Membrane</keyword>
<keyword evidence="1" id="KW-0812">Transmembrane</keyword>
<dbReference type="SUPFAM" id="SSF56219">
    <property type="entry name" value="DNase I-like"/>
    <property type="match status" value="1"/>
</dbReference>
<name>A0A6J6RZK8_9ZZZZ</name>
<feature type="domain" description="Endonuclease/exonuclease/phosphatase" evidence="2">
    <location>
        <begin position="106"/>
        <end position="316"/>
    </location>
</feature>
<proteinExistence type="predicted"/>
<dbReference type="Pfam" id="PF03372">
    <property type="entry name" value="Exo_endo_phos"/>
    <property type="match status" value="1"/>
</dbReference>
<feature type="transmembrane region" description="Helical" evidence="1">
    <location>
        <begin position="68"/>
        <end position="88"/>
    </location>
</feature>
<dbReference type="AlphaFoldDB" id="A0A6J6RZK8"/>